<dbReference type="Proteomes" id="UP000712157">
    <property type="component" value="Unassembled WGS sequence"/>
</dbReference>
<dbReference type="PANTHER" id="PTHR30217">
    <property type="entry name" value="PEPTIDASE U32 FAMILY"/>
    <property type="match status" value="1"/>
</dbReference>
<dbReference type="InterPro" id="IPR051454">
    <property type="entry name" value="RNA/ubiquinone_mod_enzymes"/>
</dbReference>
<proteinExistence type="predicted"/>
<dbReference type="Pfam" id="PF01136">
    <property type="entry name" value="Peptidase_U32"/>
    <property type="match status" value="2"/>
</dbReference>
<dbReference type="Pfam" id="PF12392">
    <property type="entry name" value="DUF3656"/>
    <property type="match status" value="1"/>
</dbReference>
<reference evidence="2" key="1">
    <citation type="submission" date="2021-06" db="EMBL/GenBank/DDBJ databases">
        <title>Description of novel taxa of the family Lachnospiraceae.</title>
        <authorList>
            <person name="Chaplin A.V."/>
            <person name="Sokolova S.R."/>
            <person name="Pikina A.P."/>
            <person name="Korzhanova M."/>
            <person name="Belova V."/>
            <person name="Korostin D."/>
            <person name="Efimov B.A."/>
        </authorList>
    </citation>
    <scope>NUCLEOTIDE SEQUENCE</scope>
    <source>
        <strain evidence="2">ASD5720</strain>
    </source>
</reference>
<organism evidence="2 3">
    <name type="scientific">Diplocloster agilis</name>
    <dbReference type="NCBI Taxonomy" id="2850323"/>
    <lineage>
        <taxon>Bacteria</taxon>
        <taxon>Bacillati</taxon>
        <taxon>Bacillota</taxon>
        <taxon>Clostridia</taxon>
        <taxon>Lachnospirales</taxon>
        <taxon>Lachnospiraceae</taxon>
        <taxon>Diplocloster</taxon>
    </lineage>
</organism>
<dbReference type="EMBL" id="JAHQCW010000002">
    <property type="protein sequence ID" value="MBU9735278.1"/>
    <property type="molecule type" value="Genomic_DNA"/>
</dbReference>
<accession>A0A949JUC6</accession>
<keyword evidence="3" id="KW-1185">Reference proteome</keyword>
<dbReference type="InterPro" id="IPR020988">
    <property type="entry name" value="Pept_U32_collagenase"/>
</dbReference>
<evidence type="ECO:0000313" key="3">
    <source>
        <dbReference type="Proteomes" id="UP000712157"/>
    </source>
</evidence>
<feature type="domain" description="Peptidase U32 collagenase" evidence="1">
    <location>
        <begin position="342"/>
        <end position="449"/>
    </location>
</feature>
<dbReference type="PANTHER" id="PTHR30217:SF10">
    <property type="entry name" value="23S RRNA 5-HYDROXYCYTIDINE C2501 SYNTHASE"/>
    <property type="match status" value="1"/>
</dbReference>
<evidence type="ECO:0000313" key="2">
    <source>
        <dbReference type="EMBL" id="MBU9735278.1"/>
    </source>
</evidence>
<dbReference type="InterPro" id="IPR001539">
    <property type="entry name" value="Peptidase_U32"/>
</dbReference>
<dbReference type="AlphaFoldDB" id="A0A949JUC6"/>
<dbReference type="PROSITE" id="PS01276">
    <property type="entry name" value="PEPTIDASE_U32"/>
    <property type="match status" value="1"/>
</dbReference>
<evidence type="ECO:0000259" key="1">
    <source>
        <dbReference type="Pfam" id="PF12392"/>
    </source>
</evidence>
<name>A0A949JUC6_9FIRM</name>
<comment type="caution">
    <text evidence="2">The sequence shown here is derived from an EMBL/GenBank/DDBJ whole genome shotgun (WGS) entry which is preliminary data.</text>
</comment>
<protein>
    <submittedName>
        <fullName evidence="2">U32 family peptidase</fullName>
    </submittedName>
</protein>
<sequence length="758" mass="86329">MDREKIELLAPAGSYDSFRAAVQAGADAVYMGGSKFGARAYADNPQEDMLLRALREAHLRGKKIYLTVNTLLKERELETELYDYLRPYYEEGLDAVIVQDMGVLSFVREYFPDLPVHASTQMTITGPLGAGFLKKEGVSRVVPARELSLREIRMIREQTGLEIETFIHGALCYCYSGQCLLSSILGGRSGNRGRCAQPCRLPYELTGGAGKGKQAVLAASKRSVPAALKQQVPAASHLLSMKDLCTIDLLPDILEAGVTSLKIEGRMKQPEYVAGVVRIYRKYLDLYLEKGAGAYQVSEKDRRELECLFSREGFTKGYYVQHNGRKMLSLNNAGGEIRMGDLMETLRRDYVENQSKEKINGMLILSKDNHAKLCVNAQNASVTVTGACPEQAKQRPLQREQVEKQLRKTGGTQFQFGQLQIEMEEDLFLPLQAVNELRRNALEALEQKLLAPFRRTAPVIWEQENAQKDADARKGREHTVRIRAYVEEIEQLEALVNLEEISDLYVNYSIFPSIFAKKTELADLNRWTDEIHRRKKKCYLVLPVIFRESLRQVFEGIWDRLAETGVDGIVIRNCEEYEFLKRHHFEKPVILDANVYTFNKRSREFWAKKGCGRDTAPVELNLKELKARGCEGGEIIAYGHLPMMVSAQCLIKTADRCTRVPETRQLKDRYQKHFYVKNYCMPESCYNVIYNSVPLVLLDQDREIKALHPAAVRLDFTVETGTEALKTAELYIGRYLHGIQADMPWKEFTRGHFKRGVE</sequence>
<gene>
    <name evidence="2" type="ORF">KTH89_01950</name>
</gene>
<dbReference type="RefSeq" id="WP_238720434.1">
    <property type="nucleotide sequence ID" value="NZ_JAHQCW010000002.1"/>
</dbReference>